<accession>A0ABW8T920</accession>
<dbReference type="EMBL" id="JBJIAA010000001">
    <property type="protein sequence ID" value="MFL0249003.1"/>
    <property type="molecule type" value="Genomic_DNA"/>
</dbReference>
<keyword evidence="2" id="KW-1185">Reference proteome</keyword>
<organism evidence="1 2">
    <name type="scientific">Clostridium neuense</name>
    <dbReference type="NCBI Taxonomy" id="1728934"/>
    <lineage>
        <taxon>Bacteria</taxon>
        <taxon>Bacillati</taxon>
        <taxon>Bacillota</taxon>
        <taxon>Clostridia</taxon>
        <taxon>Eubacteriales</taxon>
        <taxon>Clostridiaceae</taxon>
        <taxon>Clostridium</taxon>
    </lineage>
</organism>
<dbReference type="Proteomes" id="UP001623592">
    <property type="component" value="Unassembled WGS sequence"/>
</dbReference>
<evidence type="ECO:0000313" key="2">
    <source>
        <dbReference type="Proteomes" id="UP001623592"/>
    </source>
</evidence>
<reference evidence="1 2" key="1">
    <citation type="submission" date="2024-11" db="EMBL/GenBank/DDBJ databases">
        <authorList>
            <person name="Heng Y.C."/>
            <person name="Lim A.C.H."/>
            <person name="Lee J.K.Y."/>
            <person name="Kittelmann S."/>
        </authorList>
    </citation>
    <scope>NUCLEOTIDE SEQUENCE [LARGE SCALE GENOMIC DNA]</scope>
    <source>
        <strain evidence="1 2">WILCCON 0114</strain>
    </source>
</reference>
<dbReference type="RefSeq" id="WP_406785679.1">
    <property type="nucleotide sequence ID" value="NZ_JBJIAA010000001.1"/>
</dbReference>
<name>A0ABW8T920_9CLOT</name>
<sequence length="55" mass="6267">MAIDVTGGKNVFRILGGRFYECYFKKIGLTNQNPVLILNAPDEYKESLFEIIAKK</sequence>
<evidence type="ECO:0000313" key="1">
    <source>
        <dbReference type="EMBL" id="MFL0249003.1"/>
    </source>
</evidence>
<gene>
    <name evidence="1" type="ORF">ACJDT4_01095</name>
</gene>
<protein>
    <submittedName>
        <fullName evidence="1">Uncharacterized protein</fullName>
    </submittedName>
</protein>
<proteinExistence type="predicted"/>
<comment type="caution">
    <text evidence="1">The sequence shown here is derived from an EMBL/GenBank/DDBJ whole genome shotgun (WGS) entry which is preliminary data.</text>
</comment>